<evidence type="ECO:0000256" key="3">
    <source>
        <dbReference type="ARBA" id="ARBA00010199"/>
    </source>
</evidence>
<feature type="transmembrane region" description="Helical" evidence="13">
    <location>
        <begin position="146"/>
        <end position="167"/>
    </location>
</feature>
<keyword evidence="8 13" id="KW-0812">Transmembrane</keyword>
<keyword evidence="11 13" id="KW-0472">Membrane</keyword>
<name>A0A9D1LBQ2_9FIRM</name>
<evidence type="ECO:0000256" key="7">
    <source>
        <dbReference type="ARBA" id="ARBA00022475"/>
    </source>
</evidence>
<keyword evidence="10" id="KW-0406">Ion transport</keyword>
<reference evidence="14" key="2">
    <citation type="journal article" date="2021" name="PeerJ">
        <title>Extensive microbial diversity within the chicken gut microbiome revealed by metagenomics and culture.</title>
        <authorList>
            <person name="Gilroy R."/>
            <person name="Ravi A."/>
            <person name="Getino M."/>
            <person name="Pursley I."/>
            <person name="Horton D.L."/>
            <person name="Alikhan N.F."/>
            <person name="Baker D."/>
            <person name="Gharbi K."/>
            <person name="Hall N."/>
            <person name="Watson M."/>
            <person name="Adriaenssens E.M."/>
            <person name="Foster-Nyarko E."/>
            <person name="Jarju S."/>
            <person name="Secka A."/>
            <person name="Antonio M."/>
            <person name="Oren A."/>
            <person name="Chaudhuri R.R."/>
            <person name="La Ragione R."/>
            <person name="Hildebrand F."/>
            <person name="Pallen M.J."/>
        </authorList>
    </citation>
    <scope>NUCLEOTIDE SEQUENCE</scope>
    <source>
        <strain evidence="14">ChiHcec3-11533</strain>
    </source>
</reference>
<dbReference type="GO" id="GO:0042910">
    <property type="term" value="F:xenobiotic transmembrane transporter activity"/>
    <property type="evidence" value="ECO:0007669"/>
    <property type="project" value="InterPro"/>
</dbReference>
<evidence type="ECO:0000256" key="12">
    <source>
        <dbReference type="ARBA" id="ARBA00031636"/>
    </source>
</evidence>
<dbReference type="NCBIfam" id="TIGR00797">
    <property type="entry name" value="matE"/>
    <property type="match status" value="1"/>
</dbReference>
<dbReference type="PANTHER" id="PTHR43298">
    <property type="entry name" value="MULTIDRUG RESISTANCE PROTEIN NORM-RELATED"/>
    <property type="match status" value="1"/>
</dbReference>
<dbReference type="InterPro" id="IPR002528">
    <property type="entry name" value="MATE_fam"/>
</dbReference>
<accession>A0A9D1LBQ2</accession>
<comment type="caution">
    <text evidence="14">The sequence shown here is derived from an EMBL/GenBank/DDBJ whole genome shotgun (WGS) entry which is preliminary data.</text>
</comment>
<feature type="transmembrane region" description="Helical" evidence="13">
    <location>
        <begin position="321"/>
        <end position="352"/>
    </location>
</feature>
<evidence type="ECO:0000256" key="6">
    <source>
        <dbReference type="ARBA" id="ARBA00022449"/>
    </source>
</evidence>
<gene>
    <name evidence="14" type="ORF">IAB02_03595</name>
</gene>
<feature type="transmembrane region" description="Helical" evidence="13">
    <location>
        <begin position="202"/>
        <end position="222"/>
    </location>
</feature>
<feature type="transmembrane region" description="Helical" evidence="13">
    <location>
        <begin position="59"/>
        <end position="84"/>
    </location>
</feature>
<evidence type="ECO:0000313" key="15">
    <source>
        <dbReference type="Proteomes" id="UP000824072"/>
    </source>
</evidence>
<dbReference type="PANTHER" id="PTHR43298:SF2">
    <property type="entry name" value="FMN_FAD EXPORTER YEEO-RELATED"/>
    <property type="match status" value="1"/>
</dbReference>
<dbReference type="PIRSF" id="PIRSF006603">
    <property type="entry name" value="DinF"/>
    <property type="match status" value="1"/>
</dbReference>
<sequence>MKFLHRPRVEVDMIQGSILKNLLRFSIPLMLTSILQLLYNAADLIMVSRFDRPESMASVGATSALINLIINIFMGLSIGTSVVVSQYYGAGRHKDIRESVHTSIALSVIMGVVVGVFGVFMSKSLLEAMSIQEKNVLDGAALYMRIYFLGMPGNMVYNFGAAILRAVGDTKRPLYYLTTAGIINIILNYVFVALFGLGVAGVAIATIVSQYISAVLVLLSLLRSHSSIRLFPREIRVYRDKLFAIAKIGLPAGLQGAIFSASNVLIQSSVNSFGSLAMAGNAAASNIENFVYTSMNSVYQGALAFTGQNVGAQRYSRINRILLTSVLLVLGFGVTLGGLATLCSRPLLSIYIDEANSANSFEAMIAFGQLRMRIICTTYFLCGLMEVMVGMLRGMGYSLTPMIVATIGVCLVRVVWIYTIFAAHHTLETLYISYPISWLATTMVHFGCFLFVRRKLPKADVALADVSA</sequence>
<evidence type="ECO:0000256" key="8">
    <source>
        <dbReference type="ARBA" id="ARBA00022692"/>
    </source>
</evidence>
<feature type="transmembrane region" description="Helical" evidence="13">
    <location>
        <begin position="399"/>
        <end position="419"/>
    </location>
</feature>
<evidence type="ECO:0000256" key="1">
    <source>
        <dbReference type="ARBA" id="ARBA00003408"/>
    </source>
</evidence>
<feature type="transmembrane region" description="Helical" evidence="13">
    <location>
        <begin position="21"/>
        <end position="39"/>
    </location>
</feature>
<evidence type="ECO:0000313" key="14">
    <source>
        <dbReference type="EMBL" id="HIU33625.1"/>
    </source>
</evidence>
<evidence type="ECO:0000256" key="9">
    <source>
        <dbReference type="ARBA" id="ARBA00022989"/>
    </source>
</evidence>
<comment type="similarity">
    <text evidence="3">Belongs to the multi antimicrobial extrusion (MATE) (TC 2.A.66.1) family.</text>
</comment>
<keyword evidence="6" id="KW-0050">Antiport</keyword>
<evidence type="ECO:0000256" key="5">
    <source>
        <dbReference type="ARBA" id="ARBA00022448"/>
    </source>
</evidence>
<evidence type="ECO:0000256" key="2">
    <source>
        <dbReference type="ARBA" id="ARBA00004651"/>
    </source>
</evidence>
<proteinExistence type="inferred from homology"/>
<dbReference type="InterPro" id="IPR050222">
    <property type="entry name" value="MATE_MdtK"/>
</dbReference>
<dbReference type="GO" id="GO:0015297">
    <property type="term" value="F:antiporter activity"/>
    <property type="evidence" value="ECO:0007669"/>
    <property type="project" value="UniProtKB-KW"/>
</dbReference>
<dbReference type="CDD" id="cd13138">
    <property type="entry name" value="MATE_yoeA_like"/>
    <property type="match status" value="1"/>
</dbReference>
<keyword evidence="9 13" id="KW-1133">Transmembrane helix</keyword>
<dbReference type="EMBL" id="DVMU01000080">
    <property type="protein sequence ID" value="HIU33625.1"/>
    <property type="molecule type" value="Genomic_DNA"/>
</dbReference>
<feature type="transmembrane region" description="Helical" evidence="13">
    <location>
        <begin position="431"/>
        <end position="452"/>
    </location>
</feature>
<dbReference type="InterPro" id="IPR048279">
    <property type="entry name" value="MdtK-like"/>
</dbReference>
<protein>
    <recommendedName>
        <fullName evidence="4">Probable multidrug resistance protein NorM</fullName>
    </recommendedName>
    <alternativeName>
        <fullName evidence="12">Multidrug-efflux transporter</fullName>
    </alternativeName>
</protein>
<evidence type="ECO:0000256" key="13">
    <source>
        <dbReference type="SAM" id="Phobius"/>
    </source>
</evidence>
<organism evidence="14 15">
    <name type="scientific">Candidatus Pullichristensenella excrementigallinarum</name>
    <dbReference type="NCBI Taxonomy" id="2840907"/>
    <lineage>
        <taxon>Bacteria</taxon>
        <taxon>Bacillati</taxon>
        <taxon>Bacillota</taxon>
        <taxon>Clostridia</taxon>
        <taxon>Candidatus Pullichristensenella</taxon>
    </lineage>
</organism>
<evidence type="ECO:0000256" key="10">
    <source>
        <dbReference type="ARBA" id="ARBA00023065"/>
    </source>
</evidence>
<comment type="function">
    <text evidence="1">Multidrug efflux pump.</text>
</comment>
<dbReference type="GO" id="GO:0005886">
    <property type="term" value="C:plasma membrane"/>
    <property type="evidence" value="ECO:0007669"/>
    <property type="project" value="UniProtKB-SubCell"/>
</dbReference>
<feature type="transmembrane region" description="Helical" evidence="13">
    <location>
        <begin position="372"/>
        <end position="392"/>
    </location>
</feature>
<dbReference type="AlphaFoldDB" id="A0A9D1LBQ2"/>
<dbReference type="Pfam" id="PF01554">
    <property type="entry name" value="MatE"/>
    <property type="match status" value="2"/>
</dbReference>
<dbReference type="GO" id="GO:0006811">
    <property type="term" value="P:monoatomic ion transport"/>
    <property type="evidence" value="ECO:0007669"/>
    <property type="project" value="UniProtKB-KW"/>
</dbReference>
<evidence type="ECO:0000256" key="11">
    <source>
        <dbReference type="ARBA" id="ARBA00023136"/>
    </source>
</evidence>
<feature type="transmembrane region" description="Helical" evidence="13">
    <location>
        <begin position="104"/>
        <end position="126"/>
    </location>
</feature>
<reference evidence="14" key="1">
    <citation type="submission" date="2020-10" db="EMBL/GenBank/DDBJ databases">
        <authorList>
            <person name="Gilroy R."/>
        </authorList>
    </citation>
    <scope>NUCLEOTIDE SEQUENCE</scope>
    <source>
        <strain evidence="14">ChiHcec3-11533</strain>
    </source>
</reference>
<keyword evidence="5" id="KW-0813">Transport</keyword>
<dbReference type="Proteomes" id="UP000824072">
    <property type="component" value="Unassembled WGS sequence"/>
</dbReference>
<evidence type="ECO:0000256" key="4">
    <source>
        <dbReference type="ARBA" id="ARBA00020268"/>
    </source>
</evidence>
<feature type="transmembrane region" description="Helical" evidence="13">
    <location>
        <begin position="174"/>
        <end position="196"/>
    </location>
</feature>
<comment type="subcellular location">
    <subcellularLocation>
        <location evidence="2">Cell membrane</location>
        <topology evidence="2">Multi-pass membrane protein</topology>
    </subcellularLocation>
</comment>
<keyword evidence="7" id="KW-1003">Cell membrane</keyword>